<dbReference type="AlphaFoldDB" id="A0A267HA60"/>
<dbReference type="Gene3D" id="3.30.70.330">
    <property type="match status" value="2"/>
</dbReference>
<feature type="region of interest" description="Disordered" evidence="4">
    <location>
        <begin position="518"/>
        <end position="591"/>
    </location>
</feature>
<gene>
    <name evidence="6" type="ORF">BOX15_Mlig033043g1</name>
</gene>
<dbReference type="SUPFAM" id="SSF54928">
    <property type="entry name" value="RNA-binding domain, RBD"/>
    <property type="match status" value="2"/>
</dbReference>
<dbReference type="PROSITE" id="PS50102">
    <property type="entry name" value="RRM"/>
    <property type="match status" value="2"/>
</dbReference>
<name>A0A267HA60_9PLAT</name>
<dbReference type="InterPro" id="IPR012677">
    <property type="entry name" value="Nucleotide-bd_a/b_plait_sf"/>
</dbReference>
<protein>
    <recommendedName>
        <fullName evidence="5">RRM domain-containing protein</fullName>
    </recommendedName>
</protein>
<sequence>MTLQRSSSESSSMSSASSSSSANSAALSSIAEATNNSSTVAAMAAAAACWEGNGNSGSLMLPTQHPPNQMPIQHHLAPDADGNEPGKLFIGGLSQATTEASLRTHFSRFGQLDSAVVMMDSVSGRSRGFGFVKFKDPACAAAALQQHQGPDEQQCLDGKTIDVKQSNVRVRGSRAALTRHLKVFVGGVPPEADAQLVRAQFSQYGRVLDVNLMPDPARQRHRGFAFVTFEDERVVQRLVQVHFVELAGRLVEVKAMKPPSAAVLSNAQPPTLGQQHPQQFLLPPLQQQQHQQQSLLLMQQAAPLSCQLHQQQLNPQQRQQLALLQHQQLQLQQQQQQQQAFITAGSGGAGGAGGALPLLANTCSWQPAVAFDPGLAWAAAAAWADPHQQQQQPQQQQQQTQQQLPQQTQQPQQSYNQHHHLSFVEPTAACWLSQPLLAATTAPWPPTTAGLLPLQSFARQQQQAQTQSQQQQQQQTQQQNTQQQPQPLSVVTGHDANSTAPWHFIPVGSGIVGDKELPLPIGSGIPGQHAQSSQSAILTSQHSVPQQQPPPPPIQQQQQRSQQQQQQQQQQQPDPQLILQSRAAGDFGRNN</sequence>
<dbReference type="PANTHER" id="PTHR48032:SF6">
    <property type="entry name" value="RNA-BINDING (RRM_RBD_RNP MOTIFS) FAMILY PROTEIN"/>
    <property type="match status" value="1"/>
</dbReference>
<dbReference type="GO" id="GO:0006417">
    <property type="term" value="P:regulation of translation"/>
    <property type="evidence" value="ECO:0007669"/>
    <property type="project" value="TreeGrafter"/>
</dbReference>
<evidence type="ECO:0000256" key="3">
    <source>
        <dbReference type="PROSITE-ProRule" id="PRU00176"/>
    </source>
</evidence>
<dbReference type="Pfam" id="PF00076">
    <property type="entry name" value="RRM_1"/>
    <property type="match status" value="2"/>
</dbReference>
<evidence type="ECO:0000259" key="5">
    <source>
        <dbReference type="PROSITE" id="PS50102"/>
    </source>
</evidence>
<dbReference type="PANTHER" id="PTHR48032">
    <property type="entry name" value="RNA-BINDING PROTEIN MUSASHI HOMOLOG RBP6"/>
    <property type="match status" value="1"/>
</dbReference>
<dbReference type="STRING" id="282301.A0A267HA60"/>
<organism evidence="6 7">
    <name type="scientific">Macrostomum lignano</name>
    <dbReference type="NCBI Taxonomy" id="282301"/>
    <lineage>
        <taxon>Eukaryota</taxon>
        <taxon>Metazoa</taxon>
        <taxon>Spiralia</taxon>
        <taxon>Lophotrochozoa</taxon>
        <taxon>Platyhelminthes</taxon>
        <taxon>Rhabditophora</taxon>
        <taxon>Macrostomorpha</taxon>
        <taxon>Macrostomida</taxon>
        <taxon>Macrostomidae</taxon>
        <taxon>Macrostomum</taxon>
    </lineage>
</organism>
<feature type="compositionally biased region" description="Polar residues" evidence="4">
    <location>
        <begin position="529"/>
        <end position="544"/>
    </location>
</feature>
<keyword evidence="1" id="KW-0677">Repeat</keyword>
<evidence type="ECO:0000313" key="6">
    <source>
        <dbReference type="EMBL" id="PAA94432.1"/>
    </source>
</evidence>
<dbReference type="OrthoDB" id="1875751at2759"/>
<dbReference type="GO" id="GO:0003729">
    <property type="term" value="F:mRNA binding"/>
    <property type="evidence" value="ECO:0007669"/>
    <property type="project" value="TreeGrafter"/>
</dbReference>
<keyword evidence="7" id="KW-1185">Reference proteome</keyword>
<proteinExistence type="predicted"/>
<feature type="compositionally biased region" description="Low complexity" evidence="4">
    <location>
        <begin position="382"/>
        <end position="413"/>
    </location>
</feature>
<dbReference type="InterPro" id="IPR000504">
    <property type="entry name" value="RRM_dom"/>
</dbReference>
<evidence type="ECO:0000256" key="4">
    <source>
        <dbReference type="SAM" id="MobiDB-lite"/>
    </source>
</evidence>
<evidence type="ECO:0000256" key="1">
    <source>
        <dbReference type="ARBA" id="ARBA00022737"/>
    </source>
</evidence>
<evidence type="ECO:0000256" key="2">
    <source>
        <dbReference type="ARBA" id="ARBA00022884"/>
    </source>
</evidence>
<feature type="region of interest" description="Disordered" evidence="4">
    <location>
        <begin position="58"/>
        <end position="87"/>
    </location>
</feature>
<reference evidence="6 7" key="1">
    <citation type="submission" date="2017-06" db="EMBL/GenBank/DDBJ databases">
        <title>A platform for efficient transgenesis in Macrostomum lignano, a flatworm model organism for stem cell research.</title>
        <authorList>
            <person name="Berezikov E."/>
        </authorList>
    </citation>
    <scope>NUCLEOTIDE SEQUENCE [LARGE SCALE GENOMIC DNA]</scope>
    <source>
        <strain evidence="6">DV1</strain>
        <tissue evidence="6">Whole organism</tissue>
    </source>
</reference>
<dbReference type="SMART" id="SM00360">
    <property type="entry name" value="RRM"/>
    <property type="match status" value="2"/>
</dbReference>
<keyword evidence="2 3" id="KW-0694">RNA-binding</keyword>
<feature type="compositionally biased region" description="Low complexity" evidence="4">
    <location>
        <begin position="460"/>
        <end position="486"/>
    </location>
</feature>
<accession>A0A267HA60</accession>
<comment type="caution">
    <text evidence="6">The sequence shown here is derived from an EMBL/GenBank/DDBJ whole genome shotgun (WGS) entry which is preliminary data.</text>
</comment>
<feature type="domain" description="RRM" evidence="5">
    <location>
        <begin position="181"/>
        <end position="258"/>
    </location>
</feature>
<dbReference type="Proteomes" id="UP000215902">
    <property type="component" value="Unassembled WGS sequence"/>
</dbReference>
<feature type="domain" description="RRM" evidence="5">
    <location>
        <begin position="86"/>
        <end position="175"/>
    </location>
</feature>
<feature type="region of interest" description="Disordered" evidence="4">
    <location>
        <begin position="460"/>
        <end position="502"/>
    </location>
</feature>
<dbReference type="InterPro" id="IPR035979">
    <property type="entry name" value="RBD_domain_sf"/>
</dbReference>
<evidence type="ECO:0000313" key="7">
    <source>
        <dbReference type="Proteomes" id="UP000215902"/>
    </source>
</evidence>
<feature type="region of interest" description="Disordered" evidence="4">
    <location>
        <begin position="1"/>
        <end position="21"/>
    </location>
</feature>
<dbReference type="EMBL" id="NIVC01000010">
    <property type="protein sequence ID" value="PAA94432.1"/>
    <property type="molecule type" value="Genomic_DNA"/>
</dbReference>
<feature type="region of interest" description="Disordered" evidence="4">
    <location>
        <begin position="382"/>
        <end position="417"/>
    </location>
</feature>
<feature type="compositionally biased region" description="Low complexity" evidence="4">
    <location>
        <begin position="555"/>
        <end position="576"/>
    </location>
</feature>